<dbReference type="EMBL" id="JBEWLZ010000001">
    <property type="protein sequence ID" value="MET1488786.1"/>
    <property type="molecule type" value="Genomic_DNA"/>
</dbReference>
<gene>
    <name evidence="1" type="ORF">ABVT11_03020</name>
</gene>
<dbReference type="InterPro" id="IPR021388">
    <property type="entry name" value="DUF3024"/>
</dbReference>
<accession>A0ABV2CLK0</accession>
<evidence type="ECO:0008006" key="3">
    <source>
        <dbReference type="Google" id="ProtNLM"/>
    </source>
</evidence>
<sequence length="119" mass="13878">MAVRVRSDSPLRVSAVVSERELTRRRIERALHDRKRYRYVKPAVTTTEEGWLITSPCCSRNVDPDGGVIDIAWLTCRHEIWHLHARNAGRSEWELRASDPRLATLLELLCADEERVFWP</sequence>
<keyword evidence="2" id="KW-1185">Reference proteome</keyword>
<dbReference type="RefSeq" id="WP_345927211.1">
    <property type="nucleotide sequence ID" value="NZ_JBDIVF010000003.1"/>
</dbReference>
<evidence type="ECO:0000313" key="1">
    <source>
        <dbReference type="EMBL" id="MET1488786.1"/>
    </source>
</evidence>
<protein>
    <recommendedName>
        <fullName evidence="3">DUF3024 domain-containing protein</fullName>
    </recommendedName>
</protein>
<reference evidence="1 2" key="1">
    <citation type="submission" date="2024-07" db="EMBL/GenBank/DDBJ databases">
        <title>Uliginosibacterium paludis KCTC:42655.</title>
        <authorList>
            <person name="Kim M.K."/>
        </authorList>
    </citation>
    <scope>NUCLEOTIDE SEQUENCE [LARGE SCALE GENOMIC DNA]</scope>
    <source>
        <strain evidence="1 2">KCTC 42655</strain>
    </source>
</reference>
<organism evidence="1 2">
    <name type="scientific">Uliginosibacterium paludis</name>
    <dbReference type="NCBI Taxonomy" id="1615952"/>
    <lineage>
        <taxon>Bacteria</taxon>
        <taxon>Pseudomonadati</taxon>
        <taxon>Pseudomonadota</taxon>
        <taxon>Betaproteobacteria</taxon>
        <taxon>Rhodocyclales</taxon>
        <taxon>Zoogloeaceae</taxon>
        <taxon>Uliginosibacterium</taxon>
    </lineage>
</organism>
<dbReference type="Proteomes" id="UP001548590">
    <property type="component" value="Unassembled WGS sequence"/>
</dbReference>
<comment type="caution">
    <text evidence="1">The sequence shown here is derived from an EMBL/GenBank/DDBJ whole genome shotgun (WGS) entry which is preliminary data.</text>
</comment>
<evidence type="ECO:0000313" key="2">
    <source>
        <dbReference type="Proteomes" id="UP001548590"/>
    </source>
</evidence>
<proteinExistence type="predicted"/>
<dbReference type="Pfam" id="PF11225">
    <property type="entry name" value="DUF3024"/>
    <property type="match status" value="1"/>
</dbReference>
<name>A0ABV2CLK0_9RHOO</name>